<dbReference type="InterPro" id="IPR013783">
    <property type="entry name" value="Ig-like_fold"/>
</dbReference>
<reference evidence="9" key="1">
    <citation type="submission" date="2022-07" db="EMBL/GenBank/DDBJ databases">
        <title>Phylogenomic reconstructions and comparative analyses of Kickxellomycotina fungi.</title>
        <authorList>
            <person name="Reynolds N.K."/>
            <person name="Stajich J.E."/>
            <person name="Barry K."/>
            <person name="Grigoriev I.V."/>
            <person name="Crous P."/>
            <person name="Smith M.E."/>
        </authorList>
    </citation>
    <scope>NUCLEOTIDE SEQUENCE</scope>
    <source>
        <strain evidence="9">NBRC 105413</strain>
    </source>
</reference>
<evidence type="ECO:0000256" key="5">
    <source>
        <dbReference type="ARBA" id="ARBA00022801"/>
    </source>
</evidence>
<evidence type="ECO:0000256" key="1">
    <source>
        <dbReference type="ARBA" id="ARBA00000448"/>
    </source>
</evidence>
<dbReference type="PRINTS" id="PR00133">
    <property type="entry name" value="GLHYDRLASE3"/>
</dbReference>
<proteinExistence type="inferred from homology"/>
<dbReference type="InterPro" id="IPR051915">
    <property type="entry name" value="Cellulose_Degrad_GH3"/>
</dbReference>
<name>A0A9W7XI33_9FUNG</name>
<dbReference type="Gene3D" id="3.20.20.300">
    <property type="entry name" value="Glycoside hydrolase, family 3, N-terminal domain"/>
    <property type="match status" value="1"/>
</dbReference>
<keyword evidence="4" id="KW-0732">Signal</keyword>
<evidence type="ECO:0000256" key="4">
    <source>
        <dbReference type="ARBA" id="ARBA00022729"/>
    </source>
</evidence>
<evidence type="ECO:0000256" key="2">
    <source>
        <dbReference type="ARBA" id="ARBA00005336"/>
    </source>
</evidence>
<dbReference type="PANTHER" id="PTHR30620">
    <property type="entry name" value="PERIPLASMIC BETA-GLUCOSIDASE-RELATED"/>
    <property type="match status" value="1"/>
</dbReference>
<evidence type="ECO:0000256" key="7">
    <source>
        <dbReference type="SAM" id="MobiDB-lite"/>
    </source>
</evidence>
<evidence type="ECO:0000256" key="6">
    <source>
        <dbReference type="ARBA" id="ARBA00023295"/>
    </source>
</evidence>
<evidence type="ECO:0000313" key="10">
    <source>
        <dbReference type="Proteomes" id="UP001145021"/>
    </source>
</evidence>
<dbReference type="Gene3D" id="3.40.50.1700">
    <property type="entry name" value="Glycoside hydrolase family 3 C-terminal domain"/>
    <property type="match status" value="1"/>
</dbReference>
<keyword evidence="10" id="KW-1185">Reference proteome</keyword>
<keyword evidence="6" id="KW-0326">Glycosidase</keyword>
<dbReference type="InterPro" id="IPR036881">
    <property type="entry name" value="Glyco_hydro_3_C_sf"/>
</dbReference>
<evidence type="ECO:0000256" key="3">
    <source>
        <dbReference type="ARBA" id="ARBA00012744"/>
    </source>
</evidence>
<dbReference type="Gene3D" id="2.60.40.10">
    <property type="entry name" value="Immunoglobulins"/>
    <property type="match status" value="1"/>
</dbReference>
<comment type="catalytic activity">
    <reaction evidence="1">
        <text>Hydrolysis of terminal, non-reducing beta-D-glucosyl residues with release of beta-D-glucose.</text>
        <dbReference type="EC" id="3.2.1.21"/>
    </reaction>
</comment>
<feature type="region of interest" description="Disordered" evidence="7">
    <location>
        <begin position="322"/>
        <end position="346"/>
    </location>
</feature>
<dbReference type="GO" id="GO:0008422">
    <property type="term" value="F:beta-glucosidase activity"/>
    <property type="evidence" value="ECO:0007669"/>
    <property type="project" value="UniProtKB-EC"/>
</dbReference>
<gene>
    <name evidence="9" type="ORF">LPJ64_004341</name>
</gene>
<feature type="compositionally biased region" description="Polar residues" evidence="7">
    <location>
        <begin position="636"/>
        <end position="651"/>
    </location>
</feature>
<dbReference type="Pfam" id="PF01915">
    <property type="entry name" value="Glyco_hydro_3_C"/>
    <property type="match status" value="1"/>
</dbReference>
<dbReference type="Pfam" id="PF14310">
    <property type="entry name" value="Fn3-like"/>
    <property type="match status" value="1"/>
</dbReference>
<dbReference type="InterPro" id="IPR026891">
    <property type="entry name" value="Fn3-like"/>
</dbReference>
<dbReference type="Pfam" id="PF00933">
    <property type="entry name" value="Glyco_hydro_3"/>
    <property type="match status" value="1"/>
</dbReference>
<protein>
    <recommendedName>
        <fullName evidence="3">beta-glucosidase</fullName>
        <ecNumber evidence="3">3.2.1.21</ecNumber>
    </recommendedName>
</protein>
<dbReference type="GO" id="GO:0009251">
    <property type="term" value="P:glucan catabolic process"/>
    <property type="evidence" value="ECO:0007669"/>
    <property type="project" value="TreeGrafter"/>
</dbReference>
<dbReference type="SUPFAM" id="SSF51445">
    <property type="entry name" value="(Trans)glycosidases"/>
    <property type="match status" value="1"/>
</dbReference>
<dbReference type="InterPro" id="IPR001764">
    <property type="entry name" value="Glyco_hydro_3_N"/>
</dbReference>
<dbReference type="Proteomes" id="UP001145021">
    <property type="component" value="Unassembled WGS sequence"/>
</dbReference>
<accession>A0A9W7XI33</accession>
<evidence type="ECO:0000259" key="8">
    <source>
        <dbReference type="SMART" id="SM01217"/>
    </source>
</evidence>
<feature type="region of interest" description="Disordered" evidence="7">
    <location>
        <begin position="92"/>
        <end position="197"/>
    </location>
</feature>
<dbReference type="EC" id="3.2.1.21" evidence="3"/>
<organism evidence="9 10">
    <name type="scientific">Coemansia asiatica</name>
    <dbReference type="NCBI Taxonomy" id="1052880"/>
    <lineage>
        <taxon>Eukaryota</taxon>
        <taxon>Fungi</taxon>
        <taxon>Fungi incertae sedis</taxon>
        <taxon>Zoopagomycota</taxon>
        <taxon>Kickxellomycotina</taxon>
        <taxon>Kickxellomycetes</taxon>
        <taxon>Kickxellales</taxon>
        <taxon>Kickxellaceae</taxon>
        <taxon>Coemansia</taxon>
    </lineage>
</organism>
<evidence type="ECO:0000313" key="9">
    <source>
        <dbReference type="EMBL" id="KAJ1643932.1"/>
    </source>
</evidence>
<dbReference type="InterPro" id="IPR036962">
    <property type="entry name" value="Glyco_hydro_3_N_sf"/>
</dbReference>
<dbReference type="EMBL" id="JANBOH010000206">
    <property type="protein sequence ID" value="KAJ1643932.1"/>
    <property type="molecule type" value="Genomic_DNA"/>
</dbReference>
<feature type="region of interest" description="Disordered" evidence="7">
    <location>
        <begin position="625"/>
        <end position="670"/>
    </location>
</feature>
<sequence length="1541" mass="164462">MAQADSSTQEQQPLAALRSRRGRYLSITPWAIALLLVAQRAEALQQPERPHMATRPATATGATTHGSIIAAVASSGFRPQAALSTRVQGLGRLAGSDDKGDATDSDNEGSGSDSDSEEQELFKKGGKEKSHKKHDGHGHGHDHQGPAYPYQSVPNPYQSVPNPYQSVPNPYQSVPNPYQSVPNPYQSVPNPYQSVPNPYQSVPNPYHSVPNPCQPVPYPYQPVPGSTAAPLPVAQQAQGNVAAIVYSPVATVQPPAPATDSVTHPTITLPTVVVYDPLHTATTLPLPITDTVTPPTVITDEPSSSNGYGHFGFPEADGFENYYSTSGHSHSHSHNPAPITDHPQAQPIPTVTSISIVPYQIPASAQPPVTVTNTEKTTVTESFTTFTTNVPQQAVAPATDSPGNGGWGATTIVQNFYETTVVPSEGNLYGPQIQPPLPPNPTLFPPPIFPPAPIPRPNNGNAYGPQVQPPVPIPRPATSGNPWLVIPTSCPHLQSSAGLPRHHGFPGPVIPTGGPQIQPTFFPTPIPRPGTGAGHACQHGNQPWISSTGPWQQAANGATTIIQQSIYMTYPTVAPGFSGSHVQPATSMNVSTAITTRTAYVGATIMSGDRVSRAQDALSTTTTATPVTKFTDEENSSTATEASDSTVSTDATPIFRPHGSHHALTDSARNGVEEDVEAFTPRSFNANTLDGGFDAAQLNTAHNRPEVGQTTSTSTGTGTAAMAAAQTTSTVLDAADGQTHIIVQSDIEEDSENIWERMLHPTKTANLPELLERPLSTPDALPVAPPEQPAINGLRLDPAQPGGVDFYSTTELAGLRSADFPAKISEDVWRVVESMTLEEKIGQMLQVPVGKLLTPDGQLNATALDFWINTAKAGTFVDTPGNSVHGRYAWYAPQTLANLTNTVQQVALASGSRVPALWAIDAVRGSSFVKRATMFPAGVGLAATMQPQFAYAAGRIAAKDSRAAGYSLAFAPSADLGVDKRSGAGFLGFGEDPAVASIMMRHTVRGLQGDYKTDRHRVAACVRHFIGAGAVPDNTLFEYHLPGFQAAVGAGVAAMEQQHRMALNGQALSAAPFYLRTLLRDSLGFRGVMIGDSAVSGLRAAANATDSVFLALNNTSIDISAKPNLFTDTVNLVRNGVVREDRVTESVARIVQLKKDLGLFDKPFADSSLFPTVGALQDVEVARSAVRESLTLLKNAGRALPLRTDDRVLFIGAHLNSTALLGGGWSVHRNGPTRAEAFHDAVFEGLGHSVIQGVEQVTGRTATYHPGLSMDPSATASDDDRVIDVLARKARQSDKIVIGLGETPYSGDRSAETSDLSLDARQLSLVQRLSALTNKPIVVLLVTGRPRILHDIPARASSILLSYLPGIHGGLPIAQVLYGQASPSGRLPFTYPKHEYQARDTMWQSQSLEYAPQYPFGFGLGYSPMQYSDITVDSTELRPGNPVTIRMTIHNQGTMDQREPVLLYTSQNFRTGYEPELFRLRKFDKVEIKAGMATQISFTLKAEELAYYNRDLTKVIDPSPVNITINALTPHERTVTVNLSV</sequence>
<feature type="domain" description="Fibronectin type III-like" evidence="8">
    <location>
        <begin position="1459"/>
        <end position="1529"/>
    </location>
</feature>
<keyword evidence="5" id="KW-0378">Hydrolase</keyword>
<dbReference type="SMART" id="SM01217">
    <property type="entry name" value="Fn3_like"/>
    <property type="match status" value="1"/>
</dbReference>
<dbReference type="InterPro" id="IPR002772">
    <property type="entry name" value="Glyco_hydro_3_C"/>
</dbReference>
<dbReference type="PANTHER" id="PTHR30620:SF16">
    <property type="entry name" value="LYSOSOMAL BETA GLUCOSIDASE"/>
    <property type="match status" value="1"/>
</dbReference>
<comment type="similarity">
    <text evidence="2">Belongs to the glycosyl hydrolase 3 family.</text>
</comment>
<dbReference type="InterPro" id="IPR017853">
    <property type="entry name" value="GH"/>
</dbReference>
<comment type="caution">
    <text evidence="9">The sequence shown here is derived from an EMBL/GenBank/DDBJ whole genome shotgun (WGS) entry which is preliminary data.</text>
</comment>
<dbReference type="SUPFAM" id="SSF52279">
    <property type="entry name" value="Beta-D-glucan exohydrolase, C-terminal domain"/>
    <property type="match status" value="1"/>
</dbReference>
<feature type="compositionally biased region" description="Polar residues" evidence="7">
    <location>
        <begin position="152"/>
        <end position="197"/>
    </location>
</feature>